<evidence type="ECO:0000256" key="7">
    <source>
        <dbReference type="SAM" id="Phobius"/>
    </source>
</evidence>
<keyword evidence="11" id="KW-1185">Reference proteome</keyword>
<dbReference type="OrthoDB" id="9780560at2"/>
<keyword evidence="6 7" id="KW-0472">Membrane</keyword>
<comment type="similarity">
    <text evidence="2">Belongs to the ABC-4 integral membrane protein family. LolC/E subfamily.</text>
</comment>
<feature type="transmembrane region" description="Helical" evidence="7">
    <location>
        <begin position="364"/>
        <end position="385"/>
    </location>
</feature>
<dbReference type="GO" id="GO:0044874">
    <property type="term" value="P:lipoprotein localization to outer membrane"/>
    <property type="evidence" value="ECO:0007669"/>
    <property type="project" value="TreeGrafter"/>
</dbReference>
<protein>
    <submittedName>
        <fullName evidence="10">Lipoprotein release ABC transporter, membrane protein</fullName>
    </submittedName>
</protein>
<feature type="domain" description="ABC3 transporter permease C-terminal" evidence="8">
    <location>
        <begin position="261"/>
        <end position="387"/>
    </location>
</feature>
<dbReference type="HOGENOM" id="CLU_012341_0_0_7"/>
<evidence type="ECO:0000259" key="9">
    <source>
        <dbReference type="Pfam" id="PF12704"/>
    </source>
</evidence>
<evidence type="ECO:0000259" key="8">
    <source>
        <dbReference type="Pfam" id="PF02687"/>
    </source>
</evidence>
<evidence type="ECO:0000313" key="11">
    <source>
        <dbReference type="Proteomes" id="UP000007721"/>
    </source>
</evidence>
<evidence type="ECO:0000256" key="6">
    <source>
        <dbReference type="ARBA" id="ARBA00023136"/>
    </source>
</evidence>
<dbReference type="STRING" id="316067.Geob_2022"/>
<evidence type="ECO:0000256" key="2">
    <source>
        <dbReference type="ARBA" id="ARBA00005236"/>
    </source>
</evidence>
<feature type="transmembrane region" description="Helical" evidence="7">
    <location>
        <begin position="406"/>
        <end position="426"/>
    </location>
</feature>
<feature type="transmembrane region" description="Helical" evidence="7">
    <location>
        <begin position="305"/>
        <end position="328"/>
    </location>
</feature>
<evidence type="ECO:0000256" key="3">
    <source>
        <dbReference type="ARBA" id="ARBA00022475"/>
    </source>
</evidence>
<reference evidence="10 11" key="1">
    <citation type="submission" date="2009-01" db="EMBL/GenBank/DDBJ databases">
        <title>Complete sequence of Geobacter sp. FRC-32.</title>
        <authorList>
            <consortium name="US DOE Joint Genome Institute"/>
            <person name="Lucas S."/>
            <person name="Copeland A."/>
            <person name="Lapidus A."/>
            <person name="Glavina del Rio T."/>
            <person name="Dalin E."/>
            <person name="Tice H."/>
            <person name="Bruce D."/>
            <person name="Goodwin L."/>
            <person name="Pitluck S."/>
            <person name="Saunders E."/>
            <person name="Brettin T."/>
            <person name="Detter J.C."/>
            <person name="Han C."/>
            <person name="Larimer F."/>
            <person name="Land M."/>
            <person name="Hauser L."/>
            <person name="Kyrpides N."/>
            <person name="Ovchinnikova G."/>
            <person name="Kostka J."/>
            <person name="Richardson P."/>
        </authorList>
    </citation>
    <scope>NUCLEOTIDE SEQUENCE [LARGE SCALE GENOMIC DNA]</scope>
    <source>
        <strain evidence="11">DSM 22248 / JCM 15807 / FRC-32</strain>
    </source>
</reference>
<feature type="transmembrane region" description="Helical" evidence="7">
    <location>
        <begin position="765"/>
        <end position="785"/>
    </location>
</feature>
<keyword evidence="3" id="KW-1003">Cell membrane</keyword>
<dbReference type="AlphaFoldDB" id="B9M8B2"/>
<feature type="transmembrane region" description="Helical" evidence="7">
    <location>
        <begin position="432"/>
        <end position="451"/>
    </location>
</feature>
<evidence type="ECO:0000256" key="1">
    <source>
        <dbReference type="ARBA" id="ARBA00004651"/>
    </source>
</evidence>
<gene>
    <name evidence="10" type="primary">lolE-2</name>
    <name evidence="10" type="ordered locus">Geob_2022</name>
</gene>
<keyword evidence="10" id="KW-0449">Lipoprotein</keyword>
<dbReference type="Pfam" id="PF12704">
    <property type="entry name" value="MacB_PCD"/>
    <property type="match status" value="2"/>
</dbReference>
<dbReference type="KEGG" id="geo:Geob_2022"/>
<keyword evidence="5 7" id="KW-1133">Transmembrane helix</keyword>
<feature type="transmembrane region" description="Helical" evidence="7">
    <location>
        <begin position="720"/>
        <end position="745"/>
    </location>
</feature>
<dbReference type="PANTHER" id="PTHR30489">
    <property type="entry name" value="LIPOPROTEIN-RELEASING SYSTEM TRANSMEMBRANE PROTEIN LOLE"/>
    <property type="match status" value="1"/>
</dbReference>
<dbReference type="EMBL" id="CP001390">
    <property type="protein sequence ID" value="ACM20378.1"/>
    <property type="molecule type" value="Genomic_DNA"/>
</dbReference>
<dbReference type="InterPro" id="IPR003838">
    <property type="entry name" value="ABC3_permease_C"/>
</dbReference>
<proteinExistence type="inferred from homology"/>
<dbReference type="InterPro" id="IPR025857">
    <property type="entry name" value="MacB_PCD"/>
</dbReference>
<dbReference type="PANTHER" id="PTHR30489:SF0">
    <property type="entry name" value="LIPOPROTEIN-RELEASING SYSTEM TRANSMEMBRANE PROTEIN LOLE"/>
    <property type="match status" value="1"/>
</dbReference>
<organism evidence="10 11">
    <name type="scientific">Geotalea daltonii (strain DSM 22248 / JCM 15807 / FRC-32)</name>
    <name type="common">Geobacter daltonii</name>
    <dbReference type="NCBI Taxonomy" id="316067"/>
    <lineage>
        <taxon>Bacteria</taxon>
        <taxon>Pseudomonadati</taxon>
        <taxon>Thermodesulfobacteriota</taxon>
        <taxon>Desulfuromonadia</taxon>
        <taxon>Geobacterales</taxon>
        <taxon>Geobacteraceae</taxon>
        <taxon>Geotalea</taxon>
    </lineage>
</organism>
<sequence>MNFLLRTLSLSYVRRHLMKTLLTLLGVVVGVATFSAIRSAQGTLVKGIRSTVDRVAGKAHLQITMAGGVPEEAQEKVRTLPGIRAVSPVIEQIVVPERGELGSLMVIGIDLLGDREMREYGFEGDDADLDDPLLFLAQPDSAIFTRDFAQRAGLKTGDTLPVRVSTGVKRVAARGLLSAKGFAEAFGGNLMVVDVYAAQELFGRGRRFDRIDVRLAEGTTVAQGTATLQKVLGPAYGVETPDRRSAQMEQTVNNFVVGFNVTSGFALCIGTFLIFNAFNVAVNRRRRDIGTLRALGATPRQVQSLFLLEALVIGLVGGAVGCLAGGAISEGFLRMMGQTTETVYGIASSGSSVMFPPGIVLESMLLGVVASLVGAWNPALAASRISPTEAFAKGAFQAKIAGSHGLRIAAGAVAFGCAILIALFPPFGGNPLILSVMVLGGIGMVLLVGPFSRVLLRFFAPLLMGFSPVAGRLCSNALLGAPRRTSGTVMAMALSLTFVLGFGGYMGSMTESMAKWMDDVLTSDLYVRASANWSRPDFLFPGTLRQELQKVSGVRAVESVRTIRPMYQGHQIVISSFEVEPVLKRIEYEYFSGNEQSILQGVGRQGMCFVSDNFQSRFNLGVGQEVELITPQGPVRFPIAAVVRDFGSDQGSIYMDRSTYLRHWQDDRVDIYDVSVVGGADVGQVRNLIRAQLAGKMPALISTRQEFVAEIKKAIDAFHALTRVTLFLALAVAFLGIVTSLLISVSERTREIGVLKALGAIPSQIVRSVVAEALVISLVSVFVAIPAGNLFAAFMEGAVARFFTGWSMPHLYPWNILIQLFIALPFVSAFAAWVPARQAARLKITEAIEYE</sequence>
<dbReference type="GO" id="GO:0098797">
    <property type="term" value="C:plasma membrane protein complex"/>
    <property type="evidence" value="ECO:0007669"/>
    <property type="project" value="TreeGrafter"/>
</dbReference>
<evidence type="ECO:0000256" key="4">
    <source>
        <dbReference type="ARBA" id="ARBA00022692"/>
    </source>
</evidence>
<dbReference type="InterPro" id="IPR051447">
    <property type="entry name" value="Lipoprotein-release_system"/>
</dbReference>
<feature type="transmembrane region" description="Helical" evidence="7">
    <location>
        <begin position="814"/>
        <end position="834"/>
    </location>
</feature>
<dbReference type="RefSeq" id="WP_012647107.1">
    <property type="nucleotide sequence ID" value="NC_011979.1"/>
</dbReference>
<dbReference type="eggNOG" id="COG4591">
    <property type="taxonomic scope" value="Bacteria"/>
</dbReference>
<feature type="domain" description="ABC3 transporter permease C-terminal" evidence="8">
    <location>
        <begin position="725"/>
        <end position="843"/>
    </location>
</feature>
<comment type="subcellular location">
    <subcellularLocation>
        <location evidence="1">Cell membrane</location>
        <topology evidence="1">Multi-pass membrane protein</topology>
    </subcellularLocation>
</comment>
<feature type="domain" description="MacB-like periplasmic core" evidence="9">
    <location>
        <begin position="487"/>
        <end position="691"/>
    </location>
</feature>
<feature type="transmembrane region" description="Helical" evidence="7">
    <location>
        <begin position="255"/>
        <end position="278"/>
    </location>
</feature>
<evidence type="ECO:0000313" key="10">
    <source>
        <dbReference type="EMBL" id="ACM20378.1"/>
    </source>
</evidence>
<dbReference type="Pfam" id="PF02687">
    <property type="entry name" value="FtsX"/>
    <property type="match status" value="2"/>
</dbReference>
<dbReference type="eggNOG" id="COG0577">
    <property type="taxonomic scope" value="Bacteria"/>
</dbReference>
<dbReference type="Proteomes" id="UP000007721">
    <property type="component" value="Chromosome"/>
</dbReference>
<accession>B9M8B2</accession>
<feature type="domain" description="MacB-like periplasmic core" evidence="9">
    <location>
        <begin position="20"/>
        <end position="229"/>
    </location>
</feature>
<keyword evidence="4 7" id="KW-0812">Transmembrane</keyword>
<feature type="transmembrane region" description="Helical" evidence="7">
    <location>
        <begin position="487"/>
        <end position="507"/>
    </location>
</feature>
<name>B9M8B2_GEODF</name>
<evidence type="ECO:0000256" key="5">
    <source>
        <dbReference type="ARBA" id="ARBA00022989"/>
    </source>
</evidence>